<evidence type="ECO:0000313" key="3">
    <source>
        <dbReference type="EMBL" id="MBB4884530.1"/>
    </source>
</evidence>
<accession>A0A7W7L6H8</accession>
<dbReference type="Pfam" id="PF07398">
    <property type="entry name" value="MDMPI_C"/>
    <property type="match status" value="1"/>
</dbReference>
<feature type="domain" description="MDMPI C-terminal" evidence="1">
    <location>
        <begin position="150"/>
        <end position="254"/>
    </location>
</feature>
<evidence type="ECO:0000259" key="2">
    <source>
        <dbReference type="Pfam" id="PF11716"/>
    </source>
</evidence>
<dbReference type="GO" id="GO:0005886">
    <property type="term" value="C:plasma membrane"/>
    <property type="evidence" value="ECO:0007669"/>
    <property type="project" value="TreeGrafter"/>
</dbReference>
<protein>
    <submittedName>
        <fullName evidence="3">Uncharacterized protein (TIGR03083 family)</fullName>
    </submittedName>
</protein>
<dbReference type="SUPFAM" id="SSF109854">
    <property type="entry name" value="DinB/YfiT-like putative metalloenzymes"/>
    <property type="match status" value="1"/>
</dbReference>
<organism evidence="3 4">
    <name type="scientific">Streptomyces netropsis</name>
    <name type="common">Streptoverticillium netropsis</name>
    <dbReference type="NCBI Taxonomy" id="55404"/>
    <lineage>
        <taxon>Bacteria</taxon>
        <taxon>Bacillati</taxon>
        <taxon>Actinomycetota</taxon>
        <taxon>Actinomycetes</taxon>
        <taxon>Kitasatosporales</taxon>
        <taxon>Streptomycetaceae</taxon>
        <taxon>Streptomyces</taxon>
    </lineage>
</organism>
<dbReference type="InterPro" id="IPR034660">
    <property type="entry name" value="DinB/YfiT-like"/>
</dbReference>
<reference evidence="3 4" key="1">
    <citation type="submission" date="2020-08" db="EMBL/GenBank/DDBJ databases">
        <title>Genomic Encyclopedia of Type Strains, Phase III (KMG-III): the genomes of soil and plant-associated and newly described type strains.</title>
        <authorList>
            <person name="Whitman W."/>
        </authorList>
    </citation>
    <scope>NUCLEOTIDE SEQUENCE [LARGE SCALE GENOMIC DNA]</scope>
    <source>
        <strain evidence="3 4">CECT 3265</strain>
    </source>
</reference>
<dbReference type="InterPro" id="IPR017517">
    <property type="entry name" value="Maleyloyr_isom"/>
</dbReference>
<evidence type="ECO:0000313" key="4">
    <source>
        <dbReference type="Proteomes" id="UP000556436"/>
    </source>
</evidence>
<feature type="domain" description="Mycothiol-dependent maleylpyruvate isomerase metal-binding" evidence="2">
    <location>
        <begin position="14"/>
        <end position="137"/>
    </location>
</feature>
<comment type="caution">
    <text evidence="3">The sequence shown here is derived from an EMBL/GenBank/DDBJ whole genome shotgun (WGS) entry which is preliminary data.</text>
</comment>
<dbReference type="InterPro" id="IPR024344">
    <property type="entry name" value="MDMPI_metal-binding"/>
</dbReference>
<dbReference type="AlphaFoldDB" id="A0A7W7L6H8"/>
<dbReference type="PANTHER" id="PTHR40758:SF1">
    <property type="entry name" value="CONSERVED PROTEIN"/>
    <property type="match status" value="1"/>
</dbReference>
<dbReference type="RefSeq" id="WP_184730219.1">
    <property type="nucleotide sequence ID" value="NZ_BMRW01000001.1"/>
</dbReference>
<evidence type="ECO:0000259" key="1">
    <source>
        <dbReference type="Pfam" id="PF07398"/>
    </source>
</evidence>
<proteinExistence type="predicted"/>
<dbReference type="NCBIfam" id="TIGR03083">
    <property type="entry name" value="maleylpyruvate isomerase family mycothiol-dependent enzyme"/>
    <property type="match status" value="1"/>
</dbReference>
<dbReference type="Pfam" id="PF11716">
    <property type="entry name" value="MDMPI_N"/>
    <property type="match status" value="1"/>
</dbReference>
<dbReference type="PANTHER" id="PTHR40758">
    <property type="entry name" value="CONSERVED PROTEIN"/>
    <property type="match status" value="1"/>
</dbReference>
<dbReference type="Proteomes" id="UP000556436">
    <property type="component" value="Unassembled WGS sequence"/>
</dbReference>
<dbReference type="GO" id="GO:0046872">
    <property type="term" value="F:metal ion binding"/>
    <property type="evidence" value="ECO:0007669"/>
    <property type="project" value="InterPro"/>
</dbReference>
<gene>
    <name evidence="3" type="ORF">FHS38_000539</name>
</gene>
<dbReference type="EMBL" id="JACHJG010000001">
    <property type="protein sequence ID" value="MBB4884530.1"/>
    <property type="molecule type" value="Genomic_DNA"/>
</dbReference>
<keyword evidence="4" id="KW-1185">Reference proteome</keyword>
<name>A0A7W7L6H8_STRNE</name>
<sequence>MSLLSHDRYCSEVEAQTGLLRSALHGTDLSTTVPTCPDWSLSELVLHVGRAQRWAETIVRTRASEPVAPEAIPGVAGPDPLDAAGLDAWLAEGAEAFARTLRAADPAEEVWTWAPKQTPGFWARRMAHETVIHRADAFLTAGLDFTLDADLAADCIDEWLEIGSYPQTVERKPELKELLGPGRTIHLHATDTPAELEAEWFVDLTGERATWRRAHEKAAVAVRGPLTDVLRVFYRRLPADTDRVEVLGDRELLDFWLERVTF</sequence>
<dbReference type="InterPro" id="IPR010872">
    <property type="entry name" value="MDMPI_C-term_domain"/>
</dbReference>